<evidence type="ECO:0000256" key="2">
    <source>
        <dbReference type="ARBA" id="ARBA00022942"/>
    </source>
</evidence>
<dbReference type="SUPFAM" id="SSF48371">
    <property type="entry name" value="ARM repeat"/>
    <property type="match status" value="1"/>
</dbReference>
<name>A0ABQ8TK83_PERAM</name>
<sequence length="696" mass="77808">MEQFCYLSSIYGLVTGTCLYYISCNLIEFIGLGLAYAGSYRDDILGLLLPALTDPKSTPEVIGLTAAACGLVAVATCDYDVTSSILQVLFDANEADLGNTYFRFLPLALGLCYLGKKEAIETTSVALEVLADPFKSMAQTMLQICAYAGTGDVLLIQKMLHICSEHYELENSNKEVITLILINGTYYMRGKHFRRKNHNYLTSHVIITAGFDIRQVILKMVDCACSSALYNFLRSPVTSSLLASNIFLSTLFSNTLNLCSSLKVRVQVSQPQNNRFSSFLAKIYCVVFNAYYQEQSKEEPSQSCCTETKRPLINESTNKSSMQAVATLGVAVIAMGEEIGTEMSTRIFSQLGRYGEPAIRRAVPLGIALCSMSNPQMSVIDVLNKYSHDSDLEVAHNAIFSMGLVGAGTNNARLATMLRHLAQYHSKYPNHLFMVRLAQGLTHLGKGTMSLSPFHSDGQIMNHVAVAGLLVTLVAFFDVKNTILGKSHYLLYGLVAAMHPRWLVTLNEKLEPLPVSVRVGQYFVTIWLVQVMKMLLMRIIENLSKFKVKRVTANDVVNFKAWWRKFYKLSIMSDSSYGRGVPKDKKVHFKISKVNEFFHCNEQKGKVLCKEFIDSIVLAEVFTIRFPEKSVCAENLPFELPTHLTYNSSRLSINVKKMDDLMKILQYIPDEVKGFYTELYTWPTTNKDSNGSGSKD</sequence>
<keyword evidence="2" id="KW-0647">Proteasome</keyword>
<comment type="caution">
    <text evidence="3">The sequence shown here is derived from an EMBL/GenBank/DDBJ whole genome shotgun (WGS) entry which is preliminary data.</text>
</comment>
<gene>
    <name evidence="3" type="ORF">ANN_13021</name>
</gene>
<dbReference type="EMBL" id="JAJSOF020000009">
    <property type="protein sequence ID" value="KAJ4446326.1"/>
    <property type="molecule type" value="Genomic_DNA"/>
</dbReference>
<dbReference type="PANTHER" id="PTHR10943">
    <property type="entry name" value="26S PROTEASOME NON-ATPASE REGULATORY SUBUNIT"/>
    <property type="match status" value="1"/>
</dbReference>
<organism evidence="3 4">
    <name type="scientific">Periplaneta americana</name>
    <name type="common">American cockroach</name>
    <name type="synonym">Blatta americana</name>
    <dbReference type="NCBI Taxonomy" id="6978"/>
    <lineage>
        <taxon>Eukaryota</taxon>
        <taxon>Metazoa</taxon>
        <taxon>Ecdysozoa</taxon>
        <taxon>Arthropoda</taxon>
        <taxon>Hexapoda</taxon>
        <taxon>Insecta</taxon>
        <taxon>Pterygota</taxon>
        <taxon>Neoptera</taxon>
        <taxon>Polyneoptera</taxon>
        <taxon>Dictyoptera</taxon>
        <taxon>Blattodea</taxon>
        <taxon>Blattoidea</taxon>
        <taxon>Blattidae</taxon>
        <taxon>Blattinae</taxon>
        <taxon>Periplaneta</taxon>
    </lineage>
</organism>
<keyword evidence="4" id="KW-1185">Reference proteome</keyword>
<proteinExistence type="predicted"/>
<accession>A0ABQ8TK83</accession>
<reference evidence="3 4" key="1">
    <citation type="journal article" date="2022" name="Allergy">
        <title>Genome assembly and annotation of Periplaneta americana reveal a comprehensive cockroach allergen profile.</title>
        <authorList>
            <person name="Wang L."/>
            <person name="Xiong Q."/>
            <person name="Saelim N."/>
            <person name="Wang L."/>
            <person name="Nong W."/>
            <person name="Wan A.T."/>
            <person name="Shi M."/>
            <person name="Liu X."/>
            <person name="Cao Q."/>
            <person name="Hui J.H.L."/>
            <person name="Sookrung N."/>
            <person name="Leung T.F."/>
            <person name="Tungtrongchitr A."/>
            <person name="Tsui S.K.W."/>
        </authorList>
    </citation>
    <scope>NUCLEOTIDE SEQUENCE [LARGE SCALE GENOMIC DNA]</scope>
    <source>
        <strain evidence="3">PWHHKU_190912</strain>
    </source>
</reference>
<evidence type="ECO:0000313" key="3">
    <source>
        <dbReference type="EMBL" id="KAJ4446326.1"/>
    </source>
</evidence>
<dbReference type="InterPro" id="IPR011989">
    <property type="entry name" value="ARM-like"/>
</dbReference>
<dbReference type="Proteomes" id="UP001148838">
    <property type="component" value="Unassembled WGS sequence"/>
</dbReference>
<evidence type="ECO:0008006" key="5">
    <source>
        <dbReference type="Google" id="ProtNLM"/>
    </source>
</evidence>
<dbReference type="PANTHER" id="PTHR10943:SF1">
    <property type="entry name" value="26S PROTEASOME NON-ATPASE REGULATORY SUBUNIT 2"/>
    <property type="match status" value="1"/>
</dbReference>
<dbReference type="Gene3D" id="1.25.10.10">
    <property type="entry name" value="Leucine-rich Repeat Variant"/>
    <property type="match status" value="2"/>
</dbReference>
<protein>
    <recommendedName>
        <fullName evidence="5">26S proteasome non-ATPase regulatory subunit 2</fullName>
    </recommendedName>
</protein>
<evidence type="ECO:0000256" key="1">
    <source>
        <dbReference type="ARBA" id="ARBA00022737"/>
    </source>
</evidence>
<dbReference type="InterPro" id="IPR016024">
    <property type="entry name" value="ARM-type_fold"/>
</dbReference>
<keyword evidence="1" id="KW-0677">Repeat</keyword>
<evidence type="ECO:0000313" key="4">
    <source>
        <dbReference type="Proteomes" id="UP001148838"/>
    </source>
</evidence>